<dbReference type="AlphaFoldDB" id="A0AAV9D0F1"/>
<evidence type="ECO:0000313" key="1">
    <source>
        <dbReference type="EMBL" id="KAK1294376.1"/>
    </source>
</evidence>
<organism evidence="1 2">
    <name type="scientific">Acorus calamus</name>
    <name type="common">Sweet flag</name>
    <dbReference type="NCBI Taxonomy" id="4465"/>
    <lineage>
        <taxon>Eukaryota</taxon>
        <taxon>Viridiplantae</taxon>
        <taxon>Streptophyta</taxon>
        <taxon>Embryophyta</taxon>
        <taxon>Tracheophyta</taxon>
        <taxon>Spermatophyta</taxon>
        <taxon>Magnoliopsida</taxon>
        <taxon>Liliopsida</taxon>
        <taxon>Acoraceae</taxon>
        <taxon>Acorus</taxon>
    </lineage>
</organism>
<evidence type="ECO:0000313" key="2">
    <source>
        <dbReference type="Proteomes" id="UP001180020"/>
    </source>
</evidence>
<protein>
    <recommendedName>
        <fullName evidence="3">Reverse transcriptase zinc-binding domain-containing protein</fullName>
    </recommendedName>
</protein>
<dbReference type="Proteomes" id="UP001180020">
    <property type="component" value="Unassembled WGS sequence"/>
</dbReference>
<name>A0AAV9D0F1_ACOCL</name>
<reference evidence="1" key="2">
    <citation type="submission" date="2023-06" db="EMBL/GenBank/DDBJ databases">
        <authorList>
            <person name="Ma L."/>
            <person name="Liu K.-W."/>
            <person name="Li Z."/>
            <person name="Hsiao Y.-Y."/>
            <person name="Qi Y."/>
            <person name="Fu T."/>
            <person name="Tang G."/>
            <person name="Zhang D."/>
            <person name="Sun W.-H."/>
            <person name="Liu D.-K."/>
            <person name="Li Y."/>
            <person name="Chen G.-Z."/>
            <person name="Liu X.-D."/>
            <person name="Liao X.-Y."/>
            <person name="Jiang Y.-T."/>
            <person name="Yu X."/>
            <person name="Hao Y."/>
            <person name="Huang J."/>
            <person name="Zhao X.-W."/>
            <person name="Ke S."/>
            <person name="Chen Y.-Y."/>
            <person name="Wu W.-L."/>
            <person name="Hsu J.-L."/>
            <person name="Lin Y.-F."/>
            <person name="Huang M.-D."/>
            <person name="Li C.-Y."/>
            <person name="Huang L."/>
            <person name="Wang Z.-W."/>
            <person name="Zhao X."/>
            <person name="Zhong W.-Y."/>
            <person name="Peng D.-H."/>
            <person name="Ahmad S."/>
            <person name="Lan S."/>
            <person name="Zhang J.-S."/>
            <person name="Tsai W.-C."/>
            <person name="Van De Peer Y."/>
            <person name="Liu Z.-J."/>
        </authorList>
    </citation>
    <scope>NUCLEOTIDE SEQUENCE</scope>
    <source>
        <strain evidence="1">CP</strain>
        <tissue evidence="1">Leaves</tissue>
    </source>
</reference>
<keyword evidence="2" id="KW-1185">Reference proteome</keyword>
<evidence type="ECO:0008006" key="3">
    <source>
        <dbReference type="Google" id="ProtNLM"/>
    </source>
</evidence>
<reference evidence="1" key="1">
    <citation type="journal article" date="2023" name="Nat. Commun.">
        <title>Diploid and tetraploid genomes of Acorus and the evolution of monocots.</title>
        <authorList>
            <person name="Ma L."/>
            <person name="Liu K.W."/>
            <person name="Li Z."/>
            <person name="Hsiao Y.Y."/>
            <person name="Qi Y."/>
            <person name="Fu T."/>
            <person name="Tang G.D."/>
            <person name="Zhang D."/>
            <person name="Sun W.H."/>
            <person name="Liu D.K."/>
            <person name="Li Y."/>
            <person name="Chen G.Z."/>
            <person name="Liu X.D."/>
            <person name="Liao X.Y."/>
            <person name="Jiang Y.T."/>
            <person name="Yu X."/>
            <person name="Hao Y."/>
            <person name="Huang J."/>
            <person name="Zhao X.W."/>
            <person name="Ke S."/>
            <person name="Chen Y.Y."/>
            <person name="Wu W.L."/>
            <person name="Hsu J.L."/>
            <person name="Lin Y.F."/>
            <person name="Huang M.D."/>
            <person name="Li C.Y."/>
            <person name="Huang L."/>
            <person name="Wang Z.W."/>
            <person name="Zhao X."/>
            <person name="Zhong W.Y."/>
            <person name="Peng D.H."/>
            <person name="Ahmad S."/>
            <person name="Lan S."/>
            <person name="Zhang J.S."/>
            <person name="Tsai W.C."/>
            <person name="Van de Peer Y."/>
            <person name="Liu Z.J."/>
        </authorList>
    </citation>
    <scope>NUCLEOTIDE SEQUENCE</scope>
    <source>
        <strain evidence="1">CP</strain>
    </source>
</reference>
<accession>A0AAV9D0F1</accession>
<sequence>MPLACGNPKTIWGTKTPLKINVFLWLLAHERLLTKCRVSCALWQEVGMATSLAPFSLAEMWEAGAALCARAGQGWAKAVARLIIPVGA</sequence>
<gene>
    <name evidence="1" type="ORF">QJS10_CPA16g00383</name>
</gene>
<comment type="caution">
    <text evidence="1">The sequence shown here is derived from an EMBL/GenBank/DDBJ whole genome shotgun (WGS) entry which is preliminary data.</text>
</comment>
<dbReference type="EMBL" id="JAUJYO010000016">
    <property type="protein sequence ID" value="KAK1294376.1"/>
    <property type="molecule type" value="Genomic_DNA"/>
</dbReference>
<proteinExistence type="predicted"/>